<evidence type="ECO:0000313" key="1">
    <source>
        <dbReference type="EMBL" id="RJR27762.1"/>
    </source>
</evidence>
<dbReference type="EMBL" id="QZJF01000007">
    <property type="protein sequence ID" value="RJR27762.1"/>
    <property type="molecule type" value="Genomic_DNA"/>
</dbReference>
<accession>A0A3A4ZFD2</accession>
<gene>
    <name evidence="1" type="ORF">C4561_01520</name>
</gene>
<protein>
    <submittedName>
        <fullName evidence="1">Uncharacterized protein</fullName>
    </submittedName>
</protein>
<evidence type="ECO:0000313" key="2">
    <source>
        <dbReference type="Proteomes" id="UP000265540"/>
    </source>
</evidence>
<dbReference type="AlphaFoldDB" id="A0A3A4ZFD2"/>
<proteinExistence type="predicted"/>
<dbReference type="Proteomes" id="UP000265540">
    <property type="component" value="Unassembled WGS sequence"/>
</dbReference>
<name>A0A3A4ZFD2_UNCKA</name>
<organism evidence="1 2">
    <name type="scientific">candidate division WWE3 bacterium</name>
    <dbReference type="NCBI Taxonomy" id="2053526"/>
    <lineage>
        <taxon>Bacteria</taxon>
        <taxon>Katanobacteria</taxon>
    </lineage>
</organism>
<sequence length="106" mass="12404">MKTLLILLVLTVPVMGGVAEDSLYNHTTLLHSISEIIDTCKYYPAFTPKYEIVKEIYNKPEPDSVIVKMDYTTWKKFLEWIQPQSMSVTIWNVVADTVYWDTLQNW</sequence>
<reference evidence="1 2" key="1">
    <citation type="journal article" date="2017" name="ISME J.">
        <title>Energy and carbon metabolisms in a deep terrestrial subsurface fluid microbial community.</title>
        <authorList>
            <person name="Momper L."/>
            <person name="Jungbluth S.P."/>
            <person name="Lee M.D."/>
            <person name="Amend J.P."/>
        </authorList>
    </citation>
    <scope>NUCLEOTIDE SEQUENCE [LARGE SCALE GENOMIC DNA]</scope>
    <source>
        <strain evidence="1">SURF_46</strain>
    </source>
</reference>
<comment type="caution">
    <text evidence="1">The sequence shown here is derived from an EMBL/GenBank/DDBJ whole genome shotgun (WGS) entry which is preliminary data.</text>
</comment>